<dbReference type="AlphaFoldDB" id="A0A1W1ZFM1"/>
<name>A0A1W1ZFM1_9FIRM</name>
<evidence type="ECO:0000313" key="2">
    <source>
        <dbReference type="Proteomes" id="UP000192738"/>
    </source>
</evidence>
<keyword evidence="2" id="KW-1185">Reference proteome</keyword>
<dbReference type="EMBL" id="FWXI01000003">
    <property type="protein sequence ID" value="SMC46871.1"/>
    <property type="molecule type" value="Genomic_DNA"/>
</dbReference>
<evidence type="ECO:0000313" key="1">
    <source>
        <dbReference type="EMBL" id="SMC46871.1"/>
    </source>
</evidence>
<organism evidence="1 2">
    <name type="scientific">Sporomusa malonica</name>
    <dbReference type="NCBI Taxonomy" id="112901"/>
    <lineage>
        <taxon>Bacteria</taxon>
        <taxon>Bacillati</taxon>
        <taxon>Bacillota</taxon>
        <taxon>Negativicutes</taxon>
        <taxon>Selenomonadales</taxon>
        <taxon>Sporomusaceae</taxon>
        <taxon>Sporomusa</taxon>
    </lineage>
</organism>
<dbReference type="Proteomes" id="UP000192738">
    <property type="component" value="Unassembled WGS sequence"/>
</dbReference>
<accession>A0A1W1ZFM1</accession>
<proteinExistence type="predicted"/>
<gene>
    <name evidence="1" type="ORF">SAMN04488500_103244</name>
</gene>
<sequence length="41" mass="4776">MEIVKESTTQERAVDSFFMRVYLTIEIVLKLKVNSLAFTSH</sequence>
<reference evidence="1 2" key="1">
    <citation type="submission" date="2017-04" db="EMBL/GenBank/DDBJ databases">
        <authorList>
            <person name="Afonso C.L."/>
            <person name="Miller P.J."/>
            <person name="Scott M.A."/>
            <person name="Spackman E."/>
            <person name="Goraichik I."/>
            <person name="Dimitrov K.M."/>
            <person name="Suarez D.L."/>
            <person name="Swayne D.E."/>
        </authorList>
    </citation>
    <scope>NUCLEOTIDE SEQUENCE [LARGE SCALE GENOMIC DNA]</scope>
    <source>
        <strain evidence="1 2">DSM 5090</strain>
    </source>
</reference>
<protein>
    <submittedName>
        <fullName evidence="1">Uncharacterized protein</fullName>
    </submittedName>
</protein>